<keyword evidence="7" id="KW-0573">Peptidoglycan synthesis</keyword>
<dbReference type="GO" id="GO:0051301">
    <property type="term" value="P:cell division"/>
    <property type="evidence" value="ECO:0007669"/>
    <property type="project" value="UniProtKB-KW"/>
</dbReference>
<feature type="transmembrane region" description="Helical" evidence="7">
    <location>
        <begin position="323"/>
        <end position="344"/>
    </location>
</feature>
<dbReference type="AlphaFoldDB" id="A0A1F7HKU1"/>
<feature type="transmembrane region" description="Helical" evidence="7">
    <location>
        <begin position="166"/>
        <end position="187"/>
    </location>
</feature>
<keyword evidence="7" id="KW-0131">Cell cycle</keyword>
<feature type="binding site" evidence="8">
    <location>
        <position position="252"/>
    </location>
    <ligand>
        <name>Mg(2+)</name>
        <dbReference type="ChEBI" id="CHEBI:18420"/>
    </ligand>
</feature>
<feature type="transmembrane region" description="Helical" evidence="7">
    <location>
        <begin position="248"/>
        <end position="269"/>
    </location>
</feature>
<comment type="subcellular location">
    <subcellularLocation>
        <location evidence="7">Cell membrane</location>
        <topology evidence="7">Multi-pass membrane protein</topology>
    </subcellularLocation>
    <subcellularLocation>
        <location evidence="1">Membrane</location>
        <topology evidence="1">Multi-pass membrane protein</topology>
    </subcellularLocation>
</comment>
<dbReference type="PANTHER" id="PTHR22926:SF5">
    <property type="entry name" value="PHOSPHO-N-ACETYLMURAMOYL-PENTAPEPTIDE-TRANSFERASE HOMOLOG"/>
    <property type="match status" value="1"/>
</dbReference>
<dbReference type="GO" id="GO:0008963">
    <property type="term" value="F:phospho-N-acetylmuramoyl-pentapeptide-transferase activity"/>
    <property type="evidence" value="ECO:0007669"/>
    <property type="project" value="UniProtKB-UniRule"/>
</dbReference>
<evidence type="ECO:0000313" key="10">
    <source>
        <dbReference type="Proteomes" id="UP000177199"/>
    </source>
</evidence>
<sequence length="345" mass="39531">MSIYFFAIFVSFLINSLLIVPFINFLYKIKFRRAQQSTKDAFDKKTPIFDKHNKEKAGRPVGGGILTVILTVILFLFFLLLFTIFERPLLTNYPSFFSEIRIILFTFISFALLGIYDDLNKIFFWKKKDFFGLRLRHKLIIEVILAGIVSWWLFSDLKIDIIHIPFFGVYNISYLYILFSTFTIVAFSNAVNITDGIDGLASGVLLITLLSFWVIAHAIIDVPTLLFLAVWIGGIISFLYFNIYPARLFLGDAGALSFGATFAVIGLILGKSFALPIIGGVFMIEISSSLIQLVSKRFFKRKVFAVAPFHLWLQYKNWDEPKIAMRMWVISILFSVFGLMIAFLK</sequence>
<reference evidence="9 10" key="1">
    <citation type="journal article" date="2016" name="Nat. Commun.">
        <title>Thousands of microbial genomes shed light on interconnected biogeochemical processes in an aquifer system.</title>
        <authorList>
            <person name="Anantharaman K."/>
            <person name="Brown C.T."/>
            <person name="Hug L.A."/>
            <person name="Sharon I."/>
            <person name="Castelle C.J."/>
            <person name="Probst A.J."/>
            <person name="Thomas B.C."/>
            <person name="Singh A."/>
            <person name="Wilkins M.J."/>
            <person name="Karaoz U."/>
            <person name="Brodie E.L."/>
            <person name="Williams K.H."/>
            <person name="Hubbard S.S."/>
            <person name="Banfield J.F."/>
        </authorList>
    </citation>
    <scope>NUCLEOTIDE SEQUENCE [LARGE SCALE GENOMIC DNA]</scope>
</reference>
<keyword evidence="5 7" id="KW-1133">Transmembrane helix</keyword>
<evidence type="ECO:0000256" key="2">
    <source>
        <dbReference type="ARBA" id="ARBA00005583"/>
    </source>
</evidence>
<keyword evidence="7" id="KW-0961">Cell wall biogenesis/degradation</keyword>
<comment type="catalytic activity">
    <reaction evidence="7">
        <text>UDP-N-acetyl-alpha-D-muramoyl-L-alanyl-gamma-D-glutamyl-meso-2,6-diaminopimeloyl-D-alanyl-D-alanine + di-trans,octa-cis-undecaprenyl phosphate = di-trans,octa-cis-undecaprenyl diphospho-N-acetyl-alpha-D-muramoyl-L-alanyl-D-glutamyl-meso-2,6-diaminopimeloyl-D-alanyl-D-alanine + UMP</text>
        <dbReference type="Rhea" id="RHEA:28386"/>
        <dbReference type="ChEBI" id="CHEBI:57865"/>
        <dbReference type="ChEBI" id="CHEBI:60392"/>
        <dbReference type="ChEBI" id="CHEBI:61386"/>
        <dbReference type="ChEBI" id="CHEBI:61387"/>
        <dbReference type="EC" id="2.7.8.13"/>
    </reaction>
</comment>
<keyword evidence="3 7" id="KW-0808">Transferase</keyword>
<keyword evidence="6 7" id="KW-0472">Membrane</keyword>
<comment type="cofactor">
    <cofactor evidence="7 8">
        <name>Mg(2+)</name>
        <dbReference type="ChEBI" id="CHEBI:18420"/>
    </cofactor>
</comment>
<dbReference type="HAMAP" id="MF_00038">
    <property type="entry name" value="MraY"/>
    <property type="match status" value="1"/>
</dbReference>
<dbReference type="InterPro" id="IPR000715">
    <property type="entry name" value="Glycosyl_transferase_4"/>
</dbReference>
<keyword evidence="4 7" id="KW-0812">Transmembrane</keyword>
<accession>A0A1F7HKU1</accession>
<keyword evidence="7" id="KW-0133">Cell shape</keyword>
<dbReference type="UniPathway" id="UPA00219"/>
<gene>
    <name evidence="7" type="primary">mraY</name>
    <name evidence="9" type="ORF">A3F29_01535</name>
</gene>
<evidence type="ECO:0000256" key="6">
    <source>
        <dbReference type="ARBA" id="ARBA00023136"/>
    </source>
</evidence>
<evidence type="ECO:0000313" key="9">
    <source>
        <dbReference type="EMBL" id="OGK31392.1"/>
    </source>
</evidence>
<keyword evidence="7 8" id="KW-0460">Magnesium</keyword>
<dbReference type="PROSITE" id="PS01348">
    <property type="entry name" value="MRAY_2"/>
    <property type="match status" value="1"/>
</dbReference>
<evidence type="ECO:0000256" key="3">
    <source>
        <dbReference type="ARBA" id="ARBA00022679"/>
    </source>
</evidence>
<feature type="transmembrane region" description="Helical" evidence="7">
    <location>
        <begin position="61"/>
        <end position="84"/>
    </location>
</feature>
<feature type="transmembrane region" description="Helical" evidence="7">
    <location>
        <begin position="275"/>
        <end position="294"/>
    </location>
</feature>
<evidence type="ECO:0000256" key="8">
    <source>
        <dbReference type="PIRSR" id="PIRSR600715-1"/>
    </source>
</evidence>
<keyword evidence="7" id="KW-0132">Cell division</keyword>
<organism evidence="9 10">
    <name type="scientific">Candidatus Roizmanbacteria bacterium RIFCSPHIGHO2_12_FULL_33_9</name>
    <dbReference type="NCBI Taxonomy" id="1802045"/>
    <lineage>
        <taxon>Bacteria</taxon>
        <taxon>Candidatus Roizmaniibacteriota</taxon>
    </lineage>
</organism>
<dbReference type="GO" id="GO:0051992">
    <property type="term" value="F:UDP-N-acetylmuramoyl-L-alanyl-D-glutamyl-meso-2,6-diaminopimelyl-D-alanyl-D-alanine:undecaprenyl-phosphate transferase activity"/>
    <property type="evidence" value="ECO:0007669"/>
    <property type="project" value="RHEA"/>
</dbReference>
<dbReference type="GO" id="GO:0009252">
    <property type="term" value="P:peptidoglycan biosynthetic process"/>
    <property type="evidence" value="ECO:0007669"/>
    <property type="project" value="UniProtKB-UniRule"/>
</dbReference>
<evidence type="ECO:0000256" key="5">
    <source>
        <dbReference type="ARBA" id="ARBA00022989"/>
    </source>
</evidence>
<comment type="caution">
    <text evidence="9">The sequence shown here is derived from an EMBL/GenBank/DDBJ whole genome shotgun (WGS) entry which is preliminary data.</text>
</comment>
<dbReference type="PANTHER" id="PTHR22926">
    <property type="entry name" value="PHOSPHO-N-ACETYLMURAMOYL-PENTAPEPTIDE-TRANSFERASE"/>
    <property type="match status" value="1"/>
</dbReference>
<dbReference type="InterPro" id="IPR018480">
    <property type="entry name" value="PNAcMuramoyl-5peptid_Trfase_CS"/>
</dbReference>
<comment type="similarity">
    <text evidence="2 7">Belongs to the glycosyltransferase 4 family. MraY subfamily.</text>
</comment>
<dbReference type="GO" id="GO:0008360">
    <property type="term" value="P:regulation of cell shape"/>
    <property type="evidence" value="ECO:0007669"/>
    <property type="project" value="UniProtKB-KW"/>
</dbReference>
<dbReference type="GO" id="GO:0071555">
    <property type="term" value="P:cell wall organization"/>
    <property type="evidence" value="ECO:0007669"/>
    <property type="project" value="UniProtKB-KW"/>
</dbReference>
<dbReference type="GO" id="GO:0005886">
    <property type="term" value="C:plasma membrane"/>
    <property type="evidence" value="ECO:0007669"/>
    <property type="project" value="UniProtKB-SubCell"/>
</dbReference>
<evidence type="ECO:0000256" key="7">
    <source>
        <dbReference type="HAMAP-Rule" id="MF_00038"/>
    </source>
</evidence>
<feature type="transmembrane region" description="Helical" evidence="7">
    <location>
        <begin position="225"/>
        <end position="241"/>
    </location>
</feature>
<feature type="binding site" evidence="8">
    <location>
        <position position="192"/>
    </location>
    <ligand>
        <name>Mg(2+)</name>
        <dbReference type="ChEBI" id="CHEBI:18420"/>
    </ligand>
</feature>
<dbReference type="EMBL" id="MFZV01000007">
    <property type="protein sequence ID" value="OGK31392.1"/>
    <property type="molecule type" value="Genomic_DNA"/>
</dbReference>
<feature type="transmembrane region" description="Helical" evidence="7">
    <location>
        <begin position="6"/>
        <end position="27"/>
    </location>
</feature>
<feature type="transmembrane region" description="Helical" evidence="7">
    <location>
        <begin position="96"/>
        <end position="116"/>
    </location>
</feature>
<feature type="transmembrane region" description="Helical" evidence="7">
    <location>
        <begin position="199"/>
        <end position="219"/>
    </location>
</feature>
<dbReference type="Pfam" id="PF00953">
    <property type="entry name" value="Glycos_transf_4"/>
    <property type="match status" value="1"/>
</dbReference>
<keyword evidence="7" id="KW-1003">Cell membrane</keyword>
<evidence type="ECO:0000256" key="4">
    <source>
        <dbReference type="ARBA" id="ARBA00022692"/>
    </source>
</evidence>
<proteinExistence type="inferred from homology"/>
<comment type="pathway">
    <text evidence="7">Cell wall biogenesis; peptidoglycan biosynthesis.</text>
</comment>
<evidence type="ECO:0000256" key="1">
    <source>
        <dbReference type="ARBA" id="ARBA00004141"/>
    </source>
</evidence>
<dbReference type="Proteomes" id="UP000177199">
    <property type="component" value="Unassembled WGS sequence"/>
</dbReference>
<dbReference type="GO" id="GO:0046872">
    <property type="term" value="F:metal ion binding"/>
    <property type="evidence" value="ECO:0007669"/>
    <property type="project" value="UniProtKB-KW"/>
</dbReference>
<comment type="function">
    <text evidence="7">Catalyzes the initial step of the lipid cycle reactions in the biosynthesis of the cell wall peptidoglycan: transfers peptidoglycan precursor phospho-MurNAc-pentapeptide from UDP-MurNAc-pentapeptide onto the lipid carrier undecaprenyl phosphate, yielding undecaprenyl-pyrophosphoryl-MurNAc-pentapeptide, known as lipid I.</text>
</comment>
<dbReference type="InterPro" id="IPR003524">
    <property type="entry name" value="PNAcMuramoyl-5peptid_Trfase"/>
</dbReference>
<dbReference type="EC" id="2.7.8.13" evidence="7"/>
<name>A0A1F7HKU1_9BACT</name>
<feature type="transmembrane region" description="Helical" evidence="7">
    <location>
        <begin position="137"/>
        <end position="154"/>
    </location>
</feature>
<protein>
    <recommendedName>
        <fullName evidence="7">Phospho-N-acetylmuramoyl-pentapeptide-transferase</fullName>
        <ecNumber evidence="7">2.7.8.13</ecNumber>
    </recommendedName>
    <alternativeName>
        <fullName evidence="7">UDP-MurNAc-pentapeptide phosphotransferase</fullName>
    </alternativeName>
</protein>
<keyword evidence="7 8" id="KW-0479">Metal-binding</keyword>